<dbReference type="GO" id="GO:0016787">
    <property type="term" value="F:hydrolase activity"/>
    <property type="evidence" value="ECO:0007669"/>
    <property type="project" value="UniProtKB-KW"/>
</dbReference>
<dbReference type="PANTHER" id="PTHR43798">
    <property type="entry name" value="MONOACYLGLYCEROL LIPASE"/>
    <property type="match status" value="1"/>
</dbReference>
<evidence type="ECO:0000313" key="2">
    <source>
        <dbReference type="EMBL" id="MBE9032074.1"/>
    </source>
</evidence>
<comment type="caution">
    <text evidence="2">The sequence shown here is derived from an EMBL/GenBank/DDBJ whole genome shotgun (WGS) entry which is preliminary data.</text>
</comment>
<dbReference type="AlphaFoldDB" id="A0A928Z4T0"/>
<dbReference type="InterPro" id="IPR029058">
    <property type="entry name" value="AB_hydrolase_fold"/>
</dbReference>
<evidence type="ECO:0000313" key="3">
    <source>
        <dbReference type="Proteomes" id="UP000625316"/>
    </source>
</evidence>
<proteinExistence type="predicted"/>
<dbReference type="PRINTS" id="PR00412">
    <property type="entry name" value="EPOXHYDRLASE"/>
</dbReference>
<dbReference type="EMBL" id="JADEXQ010000087">
    <property type="protein sequence ID" value="MBE9032074.1"/>
    <property type="molecule type" value="Genomic_DNA"/>
</dbReference>
<sequence>MTSSETSSDFAARYDRPLQRIELPQLSLAYREWNPGGEPVLLLHGLADYGGVWVNFADALGDRFHCVAPDLRGHGDSGKPLEDYSCDAVIADLAALVQHLGWERMHIVAHSWAAKVAVVWAQQQPQRVSSLVLADPFFIDRFPSWMGYTFPLLYRVLPFLKLLGPFTDYAAAATVGRQLKQYRGWSEFQAWVFQGAVEQKSNGQWGSKFAVAARDGVFDDTLRVKGLTQTIDLPTLFVRPEQGLNKSQWQMKPYQQYFTNLQMCSVPGNHWCFLVEPEAFNQAVTAFLDIE</sequence>
<reference evidence="2" key="1">
    <citation type="submission" date="2020-10" db="EMBL/GenBank/DDBJ databases">
        <authorList>
            <person name="Castelo-Branco R."/>
            <person name="Eusebio N."/>
            <person name="Adriana R."/>
            <person name="Vieira A."/>
            <person name="Brugerolle De Fraissinette N."/>
            <person name="Rezende De Castro R."/>
            <person name="Schneider M.P."/>
            <person name="Vasconcelos V."/>
            <person name="Leao P.N."/>
        </authorList>
    </citation>
    <scope>NUCLEOTIDE SEQUENCE</scope>
    <source>
        <strain evidence="2">LEGE 11480</strain>
    </source>
</reference>
<keyword evidence="3" id="KW-1185">Reference proteome</keyword>
<dbReference type="Gene3D" id="3.40.50.1820">
    <property type="entry name" value="alpha/beta hydrolase"/>
    <property type="match status" value="1"/>
</dbReference>
<dbReference type="GO" id="GO:0016020">
    <property type="term" value="C:membrane"/>
    <property type="evidence" value="ECO:0007669"/>
    <property type="project" value="TreeGrafter"/>
</dbReference>
<dbReference type="InterPro" id="IPR050266">
    <property type="entry name" value="AB_hydrolase_sf"/>
</dbReference>
<dbReference type="SUPFAM" id="SSF53474">
    <property type="entry name" value="alpha/beta-Hydrolases"/>
    <property type="match status" value="1"/>
</dbReference>
<accession>A0A928Z4T0</accession>
<dbReference type="Proteomes" id="UP000625316">
    <property type="component" value="Unassembled WGS sequence"/>
</dbReference>
<keyword evidence="2" id="KW-0378">Hydrolase</keyword>
<feature type="domain" description="AB hydrolase-1" evidence="1">
    <location>
        <begin position="39"/>
        <end position="156"/>
    </location>
</feature>
<dbReference type="PANTHER" id="PTHR43798:SF33">
    <property type="entry name" value="HYDROLASE, PUTATIVE (AFU_ORTHOLOGUE AFUA_2G14860)-RELATED"/>
    <property type="match status" value="1"/>
</dbReference>
<evidence type="ECO:0000259" key="1">
    <source>
        <dbReference type="Pfam" id="PF00561"/>
    </source>
</evidence>
<gene>
    <name evidence="2" type="ORF">IQ266_20250</name>
</gene>
<organism evidence="2 3">
    <name type="scientific">Romeriopsis navalis LEGE 11480</name>
    <dbReference type="NCBI Taxonomy" id="2777977"/>
    <lineage>
        <taxon>Bacteria</taxon>
        <taxon>Bacillati</taxon>
        <taxon>Cyanobacteriota</taxon>
        <taxon>Cyanophyceae</taxon>
        <taxon>Leptolyngbyales</taxon>
        <taxon>Leptolyngbyaceae</taxon>
        <taxon>Romeriopsis</taxon>
        <taxon>Romeriopsis navalis</taxon>
    </lineage>
</organism>
<dbReference type="RefSeq" id="WP_264326898.1">
    <property type="nucleotide sequence ID" value="NZ_JADEXQ010000087.1"/>
</dbReference>
<dbReference type="InterPro" id="IPR000073">
    <property type="entry name" value="AB_hydrolase_1"/>
</dbReference>
<name>A0A928Z4T0_9CYAN</name>
<protein>
    <submittedName>
        <fullName evidence="2">Alpha/beta hydrolase</fullName>
    </submittedName>
</protein>
<dbReference type="Pfam" id="PF00561">
    <property type="entry name" value="Abhydrolase_1"/>
    <property type="match status" value="1"/>
</dbReference>
<dbReference type="InterPro" id="IPR000639">
    <property type="entry name" value="Epox_hydrolase-like"/>
</dbReference>